<evidence type="ECO:0000256" key="9">
    <source>
        <dbReference type="ARBA" id="ARBA00023065"/>
    </source>
</evidence>
<feature type="domain" description="ATPase F1/V1/A1 complex alpha/beta subunit nucleotide-binding" evidence="14">
    <location>
        <begin position="317"/>
        <end position="532"/>
    </location>
</feature>
<evidence type="ECO:0000313" key="18">
    <source>
        <dbReference type="Proteomes" id="UP000004121"/>
    </source>
</evidence>
<dbReference type="Pfam" id="PF02874">
    <property type="entry name" value="ATP-synt_ab_N"/>
    <property type="match status" value="1"/>
</dbReference>
<dbReference type="GO" id="GO:0005886">
    <property type="term" value="C:plasma membrane"/>
    <property type="evidence" value="ECO:0007669"/>
    <property type="project" value="UniProtKB-SubCell"/>
</dbReference>
<evidence type="ECO:0000256" key="8">
    <source>
        <dbReference type="ARBA" id="ARBA00022967"/>
    </source>
</evidence>
<protein>
    <recommendedName>
        <fullName evidence="13">ATP synthase subunit alpha</fullName>
        <ecNumber evidence="13">7.1.2.2</ecNumber>
    </recommendedName>
    <alternativeName>
        <fullName evidence="13">ATP synthase F1 sector subunit alpha</fullName>
    </alternativeName>
    <alternativeName>
        <fullName evidence="13">F-ATPase subunit alpha</fullName>
    </alternativeName>
</protein>
<evidence type="ECO:0000256" key="12">
    <source>
        <dbReference type="ARBA" id="ARBA00023310"/>
    </source>
</evidence>
<dbReference type="GO" id="GO:0016787">
    <property type="term" value="F:hydrolase activity"/>
    <property type="evidence" value="ECO:0007669"/>
    <property type="project" value="UniProtKB-KW"/>
</dbReference>
<dbReference type="OrthoDB" id="9803053at2"/>
<dbReference type="InterPro" id="IPR004100">
    <property type="entry name" value="ATPase_F1/V1/A1_a/bsu_N"/>
</dbReference>
<evidence type="ECO:0000256" key="11">
    <source>
        <dbReference type="ARBA" id="ARBA00023196"/>
    </source>
</evidence>
<feature type="binding site" evidence="13">
    <location>
        <begin position="337"/>
        <end position="344"/>
    </location>
    <ligand>
        <name>ATP</name>
        <dbReference type="ChEBI" id="CHEBI:30616"/>
    </ligand>
</feature>
<keyword evidence="18" id="KW-1185">Reference proteome</keyword>
<organism evidence="17 18">
    <name type="scientific">Oribacterium sinus F0268</name>
    <dbReference type="NCBI Taxonomy" id="585501"/>
    <lineage>
        <taxon>Bacteria</taxon>
        <taxon>Bacillati</taxon>
        <taxon>Bacillota</taxon>
        <taxon>Clostridia</taxon>
        <taxon>Lachnospirales</taxon>
        <taxon>Lachnospiraceae</taxon>
        <taxon>Oribacterium</taxon>
    </lineage>
</organism>
<feature type="domain" description="ATP synthase alpha subunit C-terminal" evidence="15">
    <location>
        <begin position="539"/>
        <end position="664"/>
    </location>
</feature>
<dbReference type="CDD" id="cd01132">
    <property type="entry name" value="F1-ATPase_alpha_CD"/>
    <property type="match status" value="1"/>
</dbReference>
<dbReference type="InterPro" id="IPR038376">
    <property type="entry name" value="ATP_synth_asu_C_sf"/>
</dbReference>
<dbReference type="CDD" id="cd18113">
    <property type="entry name" value="ATP-synt_F1_alpha_C"/>
    <property type="match status" value="1"/>
</dbReference>
<proteinExistence type="inferred from homology"/>
<keyword evidence="6 13" id="KW-0375">Hydrogen ion transport</keyword>
<dbReference type="HAMAP" id="MF_01346">
    <property type="entry name" value="ATP_synth_alpha_bact"/>
    <property type="match status" value="1"/>
</dbReference>
<keyword evidence="11 13" id="KW-0139">CF(1)</keyword>
<dbReference type="Gene3D" id="1.20.150.20">
    <property type="entry name" value="ATP synthase alpha/beta chain, C-terminal domain"/>
    <property type="match status" value="1"/>
</dbReference>
<dbReference type="Gene3D" id="2.40.30.20">
    <property type="match status" value="1"/>
</dbReference>
<dbReference type="NCBIfam" id="TIGR00962">
    <property type="entry name" value="atpA"/>
    <property type="match status" value="1"/>
</dbReference>
<comment type="subcellular location">
    <subcellularLocation>
        <location evidence="13">Cell membrane</location>
        <topology evidence="13">Peripheral membrane protein</topology>
    </subcellularLocation>
    <subcellularLocation>
        <location evidence="1">Membrane</location>
    </subcellularLocation>
</comment>
<keyword evidence="4 13" id="KW-1003">Cell membrane</keyword>
<dbReference type="EMBL" id="ACKX01000213">
    <property type="protein sequence ID" value="EEJ50444.1"/>
    <property type="molecule type" value="Genomic_DNA"/>
</dbReference>
<dbReference type="InParanoid" id="C2L0I4"/>
<dbReference type="InterPro" id="IPR036121">
    <property type="entry name" value="ATPase_F1/V1/A1_a/bsu_N_sf"/>
</dbReference>
<comment type="similarity">
    <text evidence="2 13">Belongs to the ATPase alpha/beta chains family.</text>
</comment>
<dbReference type="PANTHER" id="PTHR48082">
    <property type="entry name" value="ATP SYNTHASE SUBUNIT ALPHA, MITOCHONDRIAL"/>
    <property type="match status" value="1"/>
</dbReference>
<evidence type="ECO:0000256" key="1">
    <source>
        <dbReference type="ARBA" id="ARBA00004370"/>
    </source>
</evidence>
<dbReference type="InterPro" id="IPR027417">
    <property type="entry name" value="P-loop_NTPase"/>
</dbReference>
<dbReference type="GO" id="GO:0043531">
    <property type="term" value="F:ADP binding"/>
    <property type="evidence" value="ECO:0007669"/>
    <property type="project" value="TreeGrafter"/>
</dbReference>
<dbReference type="GO" id="GO:0005524">
    <property type="term" value="F:ATP binding"/>
    <property type="evidence" value="ECO:0007669"/>
    <property type="project" value="UniProtKB-UniRule"/>
</dbReference>
<keyword evidence="8 13" id="KW-1278">Translocase</keyword>
<dbReference type="Pfam" id="PF00306">
    <property type="entry name" value="ATP-synt_ab_C"/>
    <property type="match status" value="1"/>
</dbReference>
<dbReference type="eggNOG" id="COG0056">
    <property type="taxonomic scope" value="Bacteria"/>
</dbReference>
<dbReference type="InterPro" id="IPR000793">
    <property type="entry name" value="ATP_synth_asu_C"/>
</dbReference>
<keyword evidence="9 13" id="KW-0406">Ion transport</keyword>
<dbReference type="InterPro" id="IPR033732">
    <property type="entry name" value="ATP_synth_F1_a_nt-bd_dom"/>
</dbReference>
<evidence type="ECO:0000256" key="3">
    <source>
        <dbReference type="ARBA" id="ARBA00022448"/>
    </source>
</evidence>
<dbReference type="PROSITE" id="PS00152">
    <property type="entry name" value="ATPASE_ALPHA_BETA"/>
    <property type="match status" value="1"/>
</dbReference>
<evidence type="ECO:0000256" key="2">
    <source>
        <dbReference type="ARBA" id="ARBA00008936"/>
    </source>
</evidence>
<keyword evidence="7 13" id="KW-0067">ATP-binding</keyword>
<keyword evidence="17" id="KW-0378">Hydrolase</keyword>
<dbReference type="CDD" id="cd18116">
    <property type="entry name" value="ATP-synt_F1_alpha_N"/>
    <property type="match status" value="1"/>
</dbReference>
<name>C2L0I4_9FIRM</name>
<dbReference type="NCBIfam" id="NF009884">
    <property type="entry name" value="PRK13343.1"/>
    <property type="match status" value="1"/>
</dbReference>
<dbReference type="FunFam" id="3.40.50.300:FF:000002">
    <property type="entry name" value="ATP synthase subunit alpha"/>
    <property type="match status" value="1"/>
</dbReference>
<feature type="domain" description="ATPase F1/V1/A1 complex alpha/beta subunit N-terminal" evidence="16">
    <location>
        <begin position="194"/>
        <end position="259"/>
    </location>
</feature>
<comment type="catalytic activity">
    <reaction evidence="13">
        <text>ATP + H2O + 4 H(+)(in) = ADP + phosphate + 5 H(+)(out)</text>
        <dbReference type="Rhea" id="RHEA:57720"/>
        <dbReference type="ChEBI" id="CHEBI:15377"/>
        <dbReference type="ChEBI" id="CHEBI:15378"/>
        <dbReference type="ChEBI" id="CHEBI:30616"/>
        <dbReference type="ChEBI" id="CHEBI:43474"/>
        <dbReference type="ChEBI" id="CHEBI:456216"/>
        <dbReference type="EC" id="7.1.2.2"/>
    </reaction>
</comment>
<keyword evidence="10 13" id="KW-0472">Membrane</keyword>
<dbReference type="Proteomes" id="UP000004121">
    <property type="component" value="Unassembled WGS sequence"/>
</dbReference>
<evidence type="ECO:0000259" key="15">
    <source>
        <dbReference type="Pfam" id="PF00306"/>
    </source>
</evidence>
<dbReference type="InterPro" id="IPR000194">
    <property type="entry name" value="ATPase_F1/V1/A1_a/bsu_nucl-bd"/>
</dbReference>
<evidence type="ECO:0000256" key="7">
    <source>
        <dbReference type="ARBA" id="ARBA00022840"/>
    </source>
</evidence>
<dbReference type="PANTHER" id="PTHR48082:SF2">
    <property type="entry name" value="ATP SYNTHASE SUBUNIT ALPHA, MITOCHONDRIAL"/>
    <property type="match status" value="1"/>
</dbReference>
<dbReference type="InterPro" id="IPR005294">
    <property type="entry name" value="ATP_synth_F1_asu"/>
</dbReference>
<evidence type="ECO:0000256" key="6">
    <source>
        <dbReference type="ARBA" id="ARBA00022781"/>
    </source>
</evidence>
<feature type="site" description="Required for activity" evidence="13">
    <location>
        <position position="530"/>
    </location>
</feature>
<dbReference type="SUPFAM" id="SSF52540">
    <property type="entry name" value="P-loop containing nucleoside triphosphate hydrolases"/>
    <property type="match status" value="1"/>
</dbReference>
<dbReference type="SUPFAM" id="SSF50615">
    <property type="entry name" value="N-terminal domain of alpha and beta subunits of F1 ATP synthase"/>
    <property type="match status" value="1"/>
</dbReference>
<accession>C2L0I4</accession>
<gene>
    <name evidence="13 17" type="primary">atpA</name>
    <name evidence="17" type="ORF">HMPREF6123_2253</name>
</gene>
<dbReference type="InterPro" id="IPR023366">
    <property type="entry name" value="ATP_synth_asu-like_sf"/>
</dbReference>
<dbReference type="AlphaFoldDB" id="C2L0I4"/>
<reference evidence="17 18" key="1">
    <citation type="submission" date="2009-04" db="EMBL/GenBank/DDBJ databases">
        <authorList>
            <person name="Qin X."/>
            <person name="Bachman B."/>
            <person name="Battles P."/>
            <person name="Bell A."/>
            <person name="Bess C."/>
            <person name="Bickham C."/>
            <person name="Chaboub L."/>
            <person name="Chen D."/>
            <person name="Coyle M."/>
            <person name="Deiros D.R."/>
            <person name="Dinh H."/>
            <person name="Forbes L."/>
            <person name="Fowler G."/>
            <person name="Francisco L."/>
            <person name="Fu Q."/>
            <person name="Gubbala S."/>
            <person name="Hale W."/>
            <person name="Han Y."/>
            <person name="Hemphill L."/>
            <person name="Highlander S.K."/>
            <person name="Hirani K."/>
            <person name="Hogues M."/>
            <person name="Jackson L."/>
            <person name="Jakkamsetti A."/>
            <person name="Javaid M."/>
            <person name="Jiang H."/>
            <person name="Korchina V."/>
            <person name="Kovar C."/>
            <person name="Lara F."/>
            <person name="Lee S."/>
            <person name="Mata R."/>
            <person name="Mathew T."/>
            <person name="Moen C."/>
            <person name="Morales K."/>
            <person name="Munidasa M."/>
            <person name="Nazareth L."/>
            <person name="Ngo R."/>
            <person name="Nguyen L."/>
            <person name="Okwuonu G."/>
            <person name="Ongeri F."/>
            <person name="Patil S."/>
            <person name="Petrosino J."/>
            <person name="Pham C."/>
            <person name="Pham P."/>
            <person name="Pu L.-L."/>
            <person name="Puazo M."/>
            <person name="Raj R."/>
            <person name="Reid J."/>
            <person name="Rouhana J."/>
            <person name="Saada N."/>
            <person name="Shang Y."/>
            <person name="Simmons D."/>
            <person name="Thornton R."/>
            <person name="Warren J."/>
            <person name="Weissenberger G."/>
            <person name="Zhang J."/>
            <person name="Zhang L."/>
            <person name="Zhou C."/>
            <person name="Zhu D."/>
            <person name="Muzny D."/>
            <person name="Worley K."/>
            <person name="Gibbs R."/>
        </authorList>
    </citation>
    <scope>NUCLEOTIDE SEQUENCE [LARGE SCALE GENOMIC DNA]</scope>
    <source>
        <strain evidence="17 18">F0268</strain>
    </source>
</reference>
<evidence type="ECO:0000256" key="4">
    <source>
        <dbReference type="ARBA" id="ARBA00022475"/>
    </source>
</evidence>
<evidence type="ECO:0000256" key="10">
    <source>
        <dbReference type="ARBA" id="ARBA00023136"/>
    </source>
</evidence>
<dbReference type="SUPFAM" id="SSF47917">
    <property type="entry name" value="C-terminal domain of alpha and beta subunits of F1 ATP synthase"/>
    <property type="match status" value="1"/>
</dbReference>
<keyword evidence="12 13" id="KW-0066">ATP synthesis</keyword>
<comment type="caution">
    <text evidence="17">The sequence shown here is derived from an EMBL/GenBank/DDBJ whole genome shotgun (WGS) entry which is preliminary data.</text>
</comment>
<dbReference type="EC" id="7.1.2.2" evidence="13"/>
<evidence type="ECO:0000313" key="17">
    <source>
        <dbReference type="EMBL" id="EEJ50444.1"/>
    </source>
</evidence>
<comment type="function">
    <text evidence="13">Produces ATP from ADP in the presence of a proton gradient across the membrane. The alpha chain is a regulatory subunit.</text>
</comment>
<evidence type="ECO:0000259" key="14">
    <source>
        <dbReference type="Pfam" id="PF00006"/>
    </source>
</evidence>
<dbReference type="InterPro" id="IPR000711">
    <property type="entry name" value="ATPase_OSCP/dsu"/>
</dbReference>
<dbReference type="STRING" id="585501.HMPREF6123_2253"/>
<dbReference type="GO" id="GO:0046933">
    <property type="term" value="F:proton-transporting ATP synthase activity, rotational mechanism"/>
    <property type="evidence" value="ECO:0007669"/>
    <property type="project" value="UniProtKB-UniRule"/>
</dbReference>
<dbReference type="Pfam" id="PF00213">
    <property type="entry name" value="OSCP"/>
    <property type="match status" value="1"/>
</dbReference>
<keyword evidence="3 13" id="KW-0813">Transport</keyword>
<evidence type="ECO:0000256" key="5">
    <source>
        <dbReference type="ARBA" id="ARBA00022741"/>
    </source>
</evidence>
<keyword evidence="5 13" id="KW-0547">Nucleotide-binding</keyword>
<sequence>MLQKVVEYAKQLFRMRVPKSVIEETSRIFEVLPEAAGQLSDATIPLEKRMSIIDSIFPTEVRDTLKVLCNDGLLSAWGEVAEEYEKISNEESTKLKVHLRYVTKPEEEQLKRIREFVYNKYHSQNIEVVLEEDESLGGGFILEVGHDQYDWSTKGRREQFLEEMQNKRFSNSQQDIISILQSSVEDFDLKAEKKEIGFVSSVGDGIVIINGLDHAMYGEIVVFDNGVRGMVQNIERNRIGVILFGDEEGIIEGSRVVRSNKMAGIPVGDAYLGRVVDALGAPIDGEGAINTKEYRPIEEPAPGIIDRKSVNVPLQTGILAIDSMFPIGRGQRELIIGDRQTGKTSIAIDTILNQKGKDCICIYVAIGQKESTIASLVENLKKNEAMSYTCVVAATAADPAPIQYIAPYAATSLAEYFMYQGRDVLIVYDDLSKHAVAYRALSLLLGRAPGREAYPGDVFYLHSRLLERSCRLSDALGGGSITALPIIETLDGDVSAYIPTNVISITDGQIFLESNLFFEGQRPAVNVGLSVSRVGGAAQTKAMKKAAGSLRIDLAQYREMAVFTQFSSDLDESTKTQLEQGAILMELLKQPLGRPLSLGEQVVTLVLALHKEFLGTAKKDVKDLQNKVLAFFHEQEGELLKSIEISGLLQEDMEQRIIQLYHDFLKKEEEKLS</sequence>
<dbReference type="Gene3D" id="3.40.50.300">
    <property type="entry name" value="P-loop containing nucleotide triphosphate hydrolases"/>
    <property type="match status" value="1"/>
</dbReference>
<dbReference type="GO" id="GO:0045259">
    <property type="term" value="C:proton-transporting ATP synthase complex"/>
    <property type="evidence" value="ECO:0007669"/>
    <property type="project" value="UniProtKB-KW"/>
</dbReference>
<dbReference type="HOGENOM" id="CLU_010091_3_0_9"/>
<evidence type="ECO:0000259" key="16">
    <source>
        <dbReference type="Pfam" id="PF02874"/>
    </source>
</evidence>
<dbReference type="RefSeq" id="WP_007157399.1">
    <property type="nucleotide sequence ID" value="NZ_GG668534.1"/>
</dbReference>
<dbReference type="Pfam" id="PF00006">
    <property type="entry name" value="ATP-synt_ab"/>
    <property type="match status" value="1"/>
</dbReference>
<dbReference type="InterPro" id="IPR020003">
    <property type="entry name" value="ATPase_a/bsu_AS"/>
</dbReference>
<evidence type="ECO:0000256" key="13">
    <source>
        <dbReference type="HAMAP-Rule" id="MF_01346"/>
    </source>
</evidence>